<evidence type="ECO:0008006" key="2">
    <source>
        <dbReference type="Google" id="ProtNLM"/>
    </source>
</evidence>
<dbReference type="Pfam" id="PF08811">
    <property type="entry name" value="DUF1800"/>
    <property type="match status" value="1"/>
</dbReference>
<dbReference type="PANTHER" id="PTHR43737">
    <property type="entry name" value="BLL7424 PROTEIN"/>
    <property type="match status" value="1"/>
</dbReference>
<gene>
    <name evidence="1" type="ORF">MNBD_CHLOROFLEXI01-2800</name>
</gene>
<evidence type="ECO:0000313" key="1">
    <source>
        <dbReference type="EMBL" id="VAW29776.1"/>
    </source>
</evidence>
<name>A0A3B0VCT8_9ZZZZ</name>
<dbReference type="AlphaFoldDB" id="A0A3B0VCT8"/>
<organism evidence="1">
    <name type="scientific">hydrothermal vent metagenome</name>
    <dbReference type="NCBI Taxonomy" id="652676"/>
    <lineage>
        <taxon>unclassified sequences</taxon>
        <taxon>metagenomes</taxon>
        <taxon>ecological metagenomes</taxon>
    </lineage>
</organism>
<dbReference type="EMBL" id="UOEU01000004">
    <property type="protein sequence ID" value="VAW29776.1"/>
    <property type="molecule type" value="Genomic_DNA"/>
</dbReference>
<dbReference type="PANTHER" id="PTHR43737:SF1">
    <property type="entry name" value="DUF1501 DOMAIN-CONTAINING PROTEIN"/>
    <property type="match status" value="1"/>
</dbReference>
<reference evidence="1" key="1">
    <citation type="submission" date="2018-06" db="EMBL/GenBank/DDBJ databases">
        <authorList>
            <person name="Zhirakovskaya E."/>
        </authorList>
    </citation>
    <scope>NUCLEOTIDE SEQUENCE</scope>
</reference>
<sequence length="573" mass="64114">MASTNRRDLFRQLFNPPEFSVEGVAAVSRNATLTAEQEASRFLAQATLGADLALIQEVAATGIEAWIDQQFAIPQSQILDYLYAELYDEADIGNEDADSPWRSLFRYALWQTTMKGSDLLRQRVALALSEIVVISTETGAIYAVANGAADWYDMLLRNAFGNFRTLLQDVTLHPLMGSYLSHAGNRKTDTVENRFPDENYAREIMQLFTIGLFLLNDDGSLILDGENEPIPTYDNSHITEFAKIFTGIQYDFDGDPHVTWTPDFESGWLNPYTAVRPLKMWDEEHELGSKTLLNGYVVSDGQTGMADLNEALDHLFNHPNVGPFIGLRLIQRLVKSNPSPAYIGRVTAVFNDNGSGVRGDMQAIIKAILLDDEARNPSFITDPAHGKLREPFFRFTQMVRSFHFSNPQDKFWDAGWTVDSNLRQFMFNAPSVFNFFLPGYRPPGAAGSAGLAAPEFQLLNSYTAISTINFWYSRLEWGYVIDLPDSEQEIKGQTYNLDQPQPDLSYELTLATDVSALLDHLDLLLTYGTLSTEMRGILETAVSGYAADGADDIDVVNFAIFLFMSCPEYAIQV</sequence>
<accession>A0A3B0VCT8</accession>
<proteinExistence type="predicted"/>
<dbReference type="InterPro" id="IPR014917">
    <property type="entry name" value="DUF1800"/>
</dbReference>
<protein>
    <recommendedName>
        <fullName evidence="2">DUF1800 domain-containing protein</fullName>
    </recommendedName>
</protein>